<dbReference type="Proteomes" id="UP000836841">
    <property type="component" value="Chromosome 7"/>
</dbReference>
<feature type="compositionally biased region" description="Basic residues" evidence="2">
    <location>
        <begin position="1094"/>
        <end position="1103"/>
    </location>
</feature>
<dbReference type="InterPro" id="IPR057860">
    <property type="entry name" value="HEAT_RRP12_N"/>
</dbReference>
<evidence type="ECO:0000259" key="3">
    <source>
        <dbReference type="Pfam" id="PF08161"/>
    </source>
</evidence>
<feature type="region of interest" description="Disordered" evidence="2">
    <location>
        <begin position="1"/>
        <end position="20"/>
    </location>
</feature>
<dbReference type="PANTHER" id="PTHR48412">
    <property type="entry name" value="ARM REPEAT SUPERFAMILY PROTEIN"/>
    <property type="match status" value="1"/>
</dbReference>
<dbReference type="Gene3D" id="1.25.10.10">
    <property type="entry name" value="Leucine-rich Repeat Variant"/>
    <property type="match status" value="1"/>
</dbReference>
<evidence type="ECO:0000259" key="4">
    <source>
        <dbReference type="Pfam" id="PF25772"/>
    </source>
</evidence>
<protein>
    <recommendedName>
        <fullName evidence="7">RRP12-like protein</fullName>
    </recommendedName>
</protein>
<dbReference type="EMBL" id="OU466863">
    <property type="protein sequence ID" value="CAH2078168.1"/>
    <property type="molecule type" value="Genomic_DNA"/>
</dbReference>
<accession>A0AAU9T688</accession>
<dbReference type="AlphaFoldDB" id="A0AAU9T688"/>
<organism evidence="5 6">
    <name type="scientific">Thlaspi arvense</name>
    <name type="common">Field penny-cress</name>
    <dbReference type="NCBI Taxonomy" id="13288"/>
    <lineage>
        <taxon>Eukaryota</taxon>
        <taxon>Viridiplantae</taxon>
        <taxon>Streptophyta</taxon>
        <taxon>Embryophyta</taxon>
        <taxon>Tracheophyta</taxon>
        <taxon>Spermatophyta</taxon>
        <taxon>Magnoliopsida</taxon>
        <taxon>eudicotyledons</taxon>
        <taxon>Gunneridae</taxon>
        <taxon>Pentapetalae</taxon>
        <taxon>rosids</taxon>
        <taxon>malvids</taxon>
        <taxon>Brassicales</taxon>
        <taxon>Brassicaceae</taxon>
        <taxon>Thlaspideae</taxon>
        <taxon>Thlaspi</taxon>
    </lineage>
</organism>
<feature type="compositionally biased region" description="Basic residues" evidence="2">
    <location>
        <begin position="1146"/>
        <end position="1155"/>
    </location>
</feature>
<dbReference type="Pfam" id="PF25772">
    <property type="entry name" value="HEAT_RRP12_N"/>
    <property type="match status" value="1"/>
</dbReference>
<dbReference type="InterPro" id="IPR011989">
    <property type="entry name" value="ARM-like"/>
</dbReference>
<dbReference type="InterPro" id="IPR012978">
    <property type="entry name" value="HEAT_RRP12"/>
</dbReference>
<dbReference type="PANTHER" id="PTHR48412:SF1">
    <property type="entry name" value="ARM REPEAT SUPERFAMILY PROTEIN"/>
    <property type="match status" value="1"/>
</dbReference>
<gene>
    <name evidence="5" type="ORF">TAV2_LOCUS25908</name>
</gene>
<feature type="region of interest" description="Disordered" evidence="2">
    <location>
        <begin position="699"/>
        <end position="752"/>
    </location>
</feature>
<feature type="compositionally biased region" description="Basic and acidic residues" evidence="2">
    <location>
        <begin position="8"/>
        <end position="20"/>
    </location>
</feature>
<feature type="compositionally biased region" description="Polar residues" evidence="2">
    <location>
        <begin position="1104"/>
        <end position="1115"/>
    </location>
</feature>
<keyword evidence="6" id="KW-1185">Reference proteome</keyword>
<dbReference type="SUPFAM" id="SSF48371">
    <property type="entry name" value="ARM repeat"/>
    <property type="match status" value="2"/>
</dbReference>
<dbReference type="InterPro" id="IPR016024">
    <property type="entry name" value="ARM-type_fold"/>
</dbReference>
<feature type="compositionally biased region" description="Basic and acidic residues" evidence="2">
    <location>
        <begin position="1128"/>
        <end position="1145"/>
    </location>
</feature>
<evidence type="ECO:0000313" key="5">
    <source>
        <dbReference type="EMBL" id="CAH2078168.1"/>
    </source>
</evidence>
<proteinExistence type="inferred from homology"/>
<evidence type="ECO:0000256" key="1">
    <source>
        <dbReference type="ARBA" id="ARBA00007690"/>
    </source>
</evidence>
<feature type="domain" description="RRP12 N-terminal HEAT" evidence="4">
    <location>
        <begin position="15"/>
        <end position="294"/>
    </location>
</feature>
<feature type="domain" description="RRP12 HEAT" evidence="3">
    <location>
        <begin position="362"/>
        <end position="658"/>
    </location>
</feature>
<evidence type="ECO:0000256" key="2">
    <source>
        <dbReference type="SAM" id="MobiDB-lite"/>
    </source>
</evidence>
<name>A0AAU9T688_THLAR</name>
<comment type="similarity">
    <text evidence="1">Belongs to the RRP12 family.</text>
</comment>
<evidence type="ECO:0008006" key="7">
    <source>
        <dbReference type="Google" id="ProtNLM"/>
    </source>
</evidence>
<feature type="compositionally biased region" description="Basic and acidic residues" evidence="2">
    <location>
        <begin position="1047"/>
        <end position="1057"/>
    </location>
</feature>
<reference evidence="5 6" key="1">
    <citation type="submission" date="2022-03" db="EMBL/GenBank/DDBJ databases">
        <authorList>
            <person name="Nunn A."/>
            <person name="Chopra R."/>
            <person name="Nunn A."/>
            <person name="Contreras Garrido A."/>
        </authorList>
    </citation>
    <scope>NUCLEOTIDE SEQUENCE [LARGE SCALE GENOMIC DNA]</scope>
</reference>
<dbReference type="Pfam" id="PF08161">
    <property type="entry name" value="RRP12_HEAT"/>
    <property type="match status" value="1"/>
</dbReference>
<evidence type="ECO:0000313" key="6">
    <source>
        <dbReference type="Proteomes" id="UP000836841"/>
    </source>
</evidence>
<sequence>MAASEAGQQDRADENDEIAFKDGDTDICQQLMDRYAKSSASQHRHLVATAAAMRSILTSESLPPSPPAFFAAAISSLDSSTADPMAVSALLTFLSIVVPLVPTGEISATMAREAVGVLVKPIDGEGDKLGVASLRAGVKCIGTLLIGFCDLDDWESIQIGFASLLKFSIDKRPKVRRCAQECLEKLFGSLRSSTVIKEASNTVYGLLEEHKPVLSELSSTKIEEGSKVESTLKSENAEAAHVLNVLSATIPFLSAKVSTSVFSELCKLMASQFSPLTRQILKAIDSIFKNSEDTVIVPEIEGVITSLTSYLSLHDKNPADTIVHVSTLLKSALEKAYSVEPTLCLRKLPLVCGSLAGLLTSTDDVASQASVILRDLISSHIDTNNLLTERSLSCEDEDNLTGGDNINAARCVCTVFEGTLKSCDGIPNEHILTVTTLLIEKLGELSYILAKDIIFQLAEKINNATGDISIPEYVQQCIGSAVVAMGPVRLLTLLSITLHAESHSCANVWLIPILRRYIVGASLEYYVDHIVPLAKSLMLASKEAKKSAHGKKLRACSHELLRLLPAFCNYPVDVPQKFGSLAKLMVKFIKKKSFMHEAVAVSLQMLVNQNKRKACVSEDAKPELESRFHYSKKASTKNMKALASSSAELLQTLVDVFTVSGISADFKAAIGCLASTLDSSVRKKILISLLNKFDPAGESEIEGQVNEPNDTMDEEKKGQVNEPNDSMDEEKEGQVNEPNDSMDEEKDNCSATKTQLKRSAVLDLASSFVEGAKEDLIELIYNLARQSFQATDEAVLRGAYDTLSRVLEEHGWFCSSHFAEVIEMLLSHKTPDDAASSKSRFACFHVLMAHGIQSSSEEENEKAFLILNEMILTLKDGKEEHRKVACDALVLVYTTLKNSSSITGDELCPKLINMIAGYISGSSPHIRSGAVSALSVLIYKDPEICQSSPELLSSVLSLLHTKSIEIIKAVLGFVKVLVSTSQAQDLQYLLKNLLYEILPWSSVSRHYFKSKVTIIVEIMIRKCGTRAVQLATPDKHKSFLQTVLENRTGKSKDKEETNDSQTTSIEPSREPRKRNYREASSETTSKQDGGKEHNKFKRQKSTHQHTPASDINGSRTGPKRFGNKSFGKQREDSGNNHKSGKETRKPQKNRFRKAP</sequence>
<feature type="region of interest" description="Disordered" evidence="2">
    <location>
        <begin position="1043"/>
        <end position="1155"/>
    </location>
</feature>